<comment type="caution">
    <text evidence="3">The sequence shown here is derived from an EMBL/GenBank/DDBJ whole genome shotgun (WGS) entry which is preliminary data.</text>
</comment>
<dbReference type="Gene3D" id="3.30.70.1290">
    <property type="entry name" value="Transposase IS200-like"/>
    <property type="match status" value="1"/>
</dbReference>
<dbReference type="SUPFAM" id="SSF143422">
    <property type="entry name" value="Transposase IS200-like"/>
    <property type="match status" value="1"/>
</dbReference>
<dbReference type="SMART" id="SM00760">
    <property type="entry name" value="Bac_DnaA_C"/>
    <property type="match status" value="1"/>
</dbReference>
<dbReference type="GO" id="GO:0004803">
    <property type="term" value="F:transposase activity"/>
    <property type="evidence" value="ECO:0007669"/>
    <property type="project" value="InterPro"/>
</dbReference>
<dbReference type="Gene3D" id="1.10.1750.10">
    <property type="match status" value="1"/>
</dbReference>
<dbReference type="GO" id="GO:0005524">
    <property type="term" value="F:ATP binding"/>
    <property type="evidence" value="ECO:0007669"/>
    <property type="project" value="InterPro"/>
</dbReference>
<dbReference type="SMART" id="SM01321">
    <property type="entry name" value="Y1_Tnp"/>
    <property type="match status" value="1"/>
</dbReference>
<dbReference type="GO" id="GO:0006270">
    <property type="term" value="P:DNA replication initiation"/>
    <property type="evidence" value="ECO:0007669"/>
    <property type="project" value="InterPro"/>
</dbReference>
<sequence length="328" mass="38689">MARPLRIEYPGAWYHVMNRGANRNRVFSKDDDYELFINILKDACSLFNVYISAYCLMSNHYHIVVHTPEGNLSRFMRHVNGVYTQRYNRKYKRDGTLFRGRYKAIIIQAEEYLTQVVKYVHQNPLKAKIINNLNNYKWSSHPLYLKGKSDSEWLDINNLLAYFSGRKKEAIIKYKEFMDIGLDDEVIKFYSKKAQSSIFGDSGFVEMIKERFVKSDKVSTLEIKEKREILGEGKVKTINKLICNKFNIEESMLFQTRRGEENMPRLFAISLSRELSGLSFPEIAKRYKIKSYKTVASSNFRLNERMKKSRKIKKEYTMLKEICSQGEI</sequence>
<evidence type="ECO:0000313" key="4">
    <source>
        <dbReference type="Proteomes" id="UP000722750"/>
    </source>
</evidence>
<evidence type="ECO:0000259" key="2">
    <source>
        <dbReference type="SMART" id="SM01321"/>
    </source>
</evidence>
<dbReference type="GO" id="GO:0006275">
    <property type="term" value="P:regulation of DNA replication"/>
    <property type="evidence" value="ECO:0007669"/>
    <property type="project" value="InterPro"/>
</dbReference>
<protein>
    <submittedName>
        <fullName evidence="3">Chromosomal replication initiator protein DnaA</fullName>
    </submittedName>
</protein>
<dbReference type="InterPro" id="IPR010921">
    <property type="entry name" value="Trp_repressor/repl_initiator"/>
</dbReference>
<dbReference type="GO" id="GO:0006313">
    <property type="term" value="P:DNA transposition"/>
    <property type="evidence" value="ECO:0007669"/>
    <property type="project" value="InterPro"/>
</dbReference>
<dbReference type="InterPro" id="IPR013159">
    <property type="entry name" value="DnaA_C"/>
</dbReference>
<feature type="domain" description="Transposase IS200-like" evidence="2">
    <location>
        <begin position="9"/>
        <end position="123"/>
    </location>
</feature>
<dbReference type="PANTHER" id="PTHR34322">
    <property type="entry name" value="TRANSPOSASE, Y1_TNP DOMAIN-CONTAINING"/>
    <property type="match status" value="1"/>
</dbReference>
<feature type="domain" description="Chromosomal replication initiator DnaA C-terminal" evidence="1">
    <location>
        <begin position="234"/>
        <end position="295"/>
    </location>
</feature>
<dbReference type="EMBL" id="JAANXD010000078">
    <property type="protein sequence ID" value="MBS1259038.1"/>
    <property type="molecule type" value="Genomic_DNA"/>
</dbReference>
<name>A0A941W4D1_9BACT</name>
<accession>A0A941W4D1</accession>
<dbReference type="Pfam" id="PF01797">
    <property type="entry name" value="Y1_Tnp"/>
    <property type="match status" value="1"/>
</dbReference>
<dbReference type="InterPro" id="IPR002686">
    <property type="entry name" value="Transposase_17"/>
</dbReference>
<gene>
    <name evidence="3" type="ORF">MAG551_02104</name>
</gene>
<dbReference type="AlphaFoldDB" id="A0A941W4D1"/>
<dbReference type="PANTHER" id="PTHR34322:SF2">
    <property type="entry name" value="TRANSPOSASE IS200-LIKE DOMAIN-CONTAINING PROTEIN"/>
    <property type="match status" value="1"/>
</dbReference>
<dbReference type="GO" id="GO:0043565">
    <property type="term" value="F:sequence-specific DNA binding"/>
    <property type="evidence" value="ECO:0007669"/>
    <property type="project" value="InterPro"/>
</dbReference>
<reference evidence="3" key="1">
    <citation type="journal article" date="2021" name="ISME J.">
        <title>Fine-scale metabolic discontinuity in a stratified prokaryote microbiome of a Red Sea deep halocline.</title>
        <authorList>
            <person name="Michoud G."/>
            <person name="Ngugi D.K."/>
            <person name="Barozzi A."/>
            <person name="Merlino G."/>
            <person name="Calleja M.L."/>
            <person name="Delgado-Huertas A."/>
            <person name="Moran X.A.G."/>
            <person name="Daffonchio D."/>
        </authorList>
    </citation>
    <scope>NUCLEOTIDE SEQUENCE</scope>
    <source>
        <strain evidence="3">SuakinDeep_MAG55_1</strain>
    </source>
</reference>
<organism evidence="3 4">
    <name type="scientific">Candidatus Scalindua arabica</name>
    <dbReference type="NCBI Taxonomy" id="1127984"/>
    <lineage>
        <taxon>Bacteria</taxon>
        <taxon>Pseudomonadati</taxon>
        <taxon>Planctomycetota</taxon>
        <taxon>Candidatus Brocadiia</taxon>
        <taxon>Candidatus Brocadiales</taxon>
        <taxon>Candidatus Scalinduaceae</taxon>
        <taxon>Candidatus Scalindua</taxon>
    </lineage>
</organism>
<proteinExistence type="predicted"/>
<evidence type="ECO:0000313" key="3">
    <source>
        <dbReference type="EMBL" id="MBS1259038.1"/>
    </source>
</evidence>
<dbReference type="Proteomes" id="UP000722750">
    <property type="component" value="Unassembled WGS sequence"/>
</dbReference>
<dbReference type="SUPFAM" id="SSF48295">
    <property type="entry name" value="TrpR-like"/>
    <property type="match status" value="1"/>
</dbReference>
<dbReference type="InterPro" id="IPR036515">
    <property type="entry name" value="Transposase_17_sf"/>
</dbReference>
<evidence type="ECO:0000259" key="1">
    <source>
        <dbReference type="SMART" id="SM00760"/>
    </source>
</evidence>